<dbReference type="AlphaFoldDB" id="A0A9D4KQ88"/>
<protein>
    <submittedName>
        <fullName evidence="1">Uncharacterized protein</fullName>
    </submittedName>
</protein>
<evidence type="ECO:0000313" key="2">
    <source>
        <dbReference type="Proteomes" id="UP000828390"/>
    </source>
</evidence>
<name>A0A9D4KQ88_DREPO</name>
<organism evidence="1 2">
    <name type="scientific">Dreissena polymorpha</name>
    <name type="common">Zebra mussel</name>
    <name type="synonym">Mytilus polymorpha</name>
    <dbReference type="NCBI Taxonomy" id="45954"/>
    <lineage>
        <taxon>Eukaryota</taxon>
        <taxon>Metazoa</taxon>
        <taxon>Spiralia</taxon>
        <taxon>Lophotrochozoa</taxon>
        <taxon>Mollusca</taxon>
        <taxon>Bivalvia</taxon>
        <taxon>Autobranchia</taxon>
        <taxon>Heteroconchia</taxon>
        <taxon>Euheterodonta</taxon>
        <taxon>Imparidentia</taxon>
        <taxon>Neoheterodontei</taxon>
        <taxon>Myida</taxon>
        <taxon>Dreissenoidea</taxon>
        <taxon>Dreissenidae</taxon>
        <taxon>Dreissena</taxon>
    </lineage>
</organism>
<reference evidence="1" key="2">
    <citation type="submission" date="2020-11" db="EMBL/GenBank/DDBJ databases">
        <authorList>
            <person name="McCartney M.A."/>
            <person name="Auch B."/>
            <person name="Kono T."/>
            <person name="Mallez S."/>
            <person name="Becker A."/>
            <person name="Gohl D.M."/>
            <person name="Silverstein K.A.T."/>
            <person name="Koren S."/>
            <person name="Bechman K.B."/>
            <person name="Herman A."/>
            <person name="Abrahante J.E."/>
            <person name="Garbe J."/>
        </authorList>
    </citation>
    <scope>NUCLEOTIDE SEQUENCE</scope>
    <source>
        <strain evidence="1">Duluth1</strain>
        <tissue evidence="1">Whole animal</tissue>
    </source>
</reference>
<proteinExistence type="predicted"/>
<sequence>MRVRWCSGYGVRLAIAAGVRGFASYSGSILIISSINTKYWFFPGNGLDRVHIDSRKYEVVEVELNL</sequence>
<evidence type="ECO:0000313" key="1">
    <source>
        <dbReference type="EMBL" id="KAH3843775.1"/>
    </source>
</evidence>
<comment type="caution">
    <text evidence="1">The sequence shown here is derived from an EMBL/GenBank/DDBJ whole genome shotgun (WGS) entry which is preliminary data.</text>
</comment>
<dbReference type="EMBL" id="JAIWYP010000004">
    <property type="protein sequence ID" value="KAH3843775.1"/>
    <property type="molecule type" value="Genomic_DNA"/>
</dbReference>
<dbReference type="Proteomes" id="UP000828390">
    <property type="component" value="Unassembled WGS sequence"/>
</dbReference>
<gene>
    <name evidence="1" type="ORF">DPMN_117306</name>
</gene>
<accession>A0A9D4KQ88</accession>
<reference evidence="1" key="1">
    <citation type="journal article" date="2019" name="bioRxiv">
        <title>The Genome of the Zebra Mussel, Dreissena polymorpha: A Resource for Invasive Species Research.</title>
        <authorList>
            <person name="McCartney M.A."/>
            <person name="Auch B."/>
            <person name="Kono T."/>
            <person name="Mallez S."/>
            <person name="Zhang Y."/>
            <person name="Obille A."/>
            <person name="Becker A."/>
            <person name="Abrahante J.E."/>
            <person name="Garbe J."/>
            <person name="Badalamenti J.P."/>
            <person name="Herman A."/>
            <person name="Mangelson H."/>
            <person name="Liachko I."/>
            <person name="Sullivan S."/>
            <person name="Sone E.D."/>
            <person name="Koren S."/>
            <person name="Silverstein K.A.T."/>
            <person name="Beckman K.B."/>
            <person name="Gohl D.M."/>
        </authorList>
    </citation>
    <scope>NUCLEOTIDE SEQUENCE</scope>
    <source>
        <strain evidence="1">Duluth1</strain>
        <tissue evidence="1">Whole animal</tissue>
    </source>
</reference>
<keyword evidence="2" id="KW-1185">Reference proteome</keyword>